<feature type="transmembrane region" description="Helical" evidence="1">
    <location>
        <begin position="167"/>
        <end position="190"/>
    </location>
</feature>
<feature type="transmembrane region" description="Helical" evidence="1">
    <location>
        <begin position="140"/>
        <end position="160"/>
    </location>
</feature>
<name>A0A285V035_9HYPH</name>
<dbReference type="Proteomes" id="UP000219167">
    <property type="component" value="Unassembled WGS sequence"/>
</dbReference>
<dbReference type="AlphaFoldDB" id="A0A285V035"/>
<dbReference type="RefSeq" id="WP_097142294.1">
    <property type="nucleotide sequence ID" value="NZ_OBQD01000018.1"/>
</dbReference>
<keyword evidence="3" id="KW-1185">Reference proteome</keyword>
<evidence type="ECO:0000313" key="2">
    <source>
        <dbReference type="EMBL" id="SOC45871.1"/>
    </source>
</evidence>
<keyword evidence="1" id="KW-0812">Transmembrane</keyword>
<feature type="transmembrane region" description="Helical" evidence="1">
    <location>
        <begin position="325"/>
        <end position="345"/>
    </location>
</feature>
<feature type="transmembrane region" description="Helical" evidence="1">
    <location>
        <begin position="270"/>
        <end position="289"/>
    </location>
</feature>
<feature type="transmembrane region" description="Helical" evidence="1">
    <location>
        <begin position="202"/>
        <end position="224"/>
    </location>
</feature>
<proteinExistence type="predicted"/>
<accession>A0A285V035</accession>
<keyword evidence="1" id="KW-0472">Membrane</keyword>
<feature type="transmembrane region" description="Helical" evidence="1">
    <location>
        <begin position="296"/>
        <end position="313"/>
    </location>
</feature>
<gene>
    <name evidence="2" type="ORF">SAMN05892877_118100</name>
</gene>
<feature type="transmembrane region" description="Helical" evidence="1">
    <location>
        <begin position="236"/>
        <end position="258"/>
    </location>
</feature>
<sequence length="365" mass="39539">MTELEETLRRAAGQGIISDGQVAGLATYLQMHGSYVAVMPANDAEGFAAPPRDIEDTEAPRFVRGFHDVLITIGVVVALVGLSGLASVLALIPAVLVLSEVLVRRQRLALPAFALTIAFVQGAGYLIALALGPFGEGWNAVTYACAFLASYPVLLGLYYWRYRVPLALALTLISAFALAVLLVLVLLGKLAGTDQFVVDHSLVAALVFLIAALGLFAVAMRYDLADPQRQTRRSDIAFWLHLGAAPFLRYAMLAFVFINRFSGDWWGGETTYLQAGIVIAIVCVFMLVGLVIDRRAFVTSGLLSLGLSIWTLLRENTFEASSYVYVTILTVGIVVLGVGIFWPALRRFVMGFMPAEISSRLHAVH</sequence>
<evidence type="ECO:0000256" key="1">
    <source>
        <dbReference type="SAM" id="Phobius"/>
    </source>
</evidence>
<evidence type="ECO:0000313" key="3">
    <source>
        <dbReference type="Proteomes" id="UP000219167"/>
    </source>
</evidence>
<protein>
    <submittedName>
        <fullName evidence="2">Uncharacterized protein</fullName>
    </submittedName>
</protein>
<feature type="transmembrane region" description="Helical" evidence="1">
    <location>
        <begin position="110"/>
        <end position="134"/>
    </location>
</feature>
<keyword evidence="1" id="KW-1133">Transmembrane helix</keyword>
<dbReference type="EMBL" id="OBQD01000018">
    <property type="protein sequence ID" value="SOC45871.1"/>
    <property type="molecule type" value="Genomic_DNA"/>
</dbReference>
<reference evidence="2 3" key="1">
    <citation type="submission" date="2017-08" db="EMBL/GenBank/DDBJ databases">
        <authorList>
            <person name="de Groot N.N."/>
        </authorList>
    </citation>
    <scope>NUCLEOTIDE SEQUENCE [LARGE SCALE GENOMIC DNA]</scope>
    <source>
        <strain evidence="2 3">JC85</strain>
    </source>
</reference>
<feature type="transmembrane region" description="Helical" evidence="1">
    <location>
        <begin position="69"/>
        <end position="98"/>
    </location>
</feature>
<organism evidence="2 3">
    <name type="scientific">Rhizobium subbaraonis</name>
    <dbReference type="NCBI Taxonomy" id="908946"/>
    <lineage>
        <taxon>Bacteria</taxon>
        <taxon>Pseudomonadati</taxon>
        <taxon>Pseudomonadota</taxon>
        <taxon>Alphaproteobacteria</taxon>
        <taxon>Hyphomicrobiales</taxon>
        <taxon>Rhizobiaceae</taxon>
        <taxon>Rhizobium/Agrobacterium group</taxon>
        <taxon>Rhizobium</taxon>
    </lineage>
</organism>
<dbReference type="OrthoDB" id="9770600at2"/>